<accession>A0A846M824</accession>
<name>A0A846M824_9SPHN</name>
<dbReference type="EMBL" id="JAASQR010000002">
    <property type="protein sequence ID" value="NIJ16840.1"/>
    <property type="molecule type" value="Genomic_DNA"/>
</dbReference>
<evidence type="ECO:0000313" key="2">
    <source>
        <dbReference type="Proteomes" id="UP000576821"/>
    </source>
</evidence>
<proteinExistence type="predicted"/>
<dbReference type="Proteomes" id="UP000576821">
    <property type="component" value="Unassembled WGS sequence"/>
</dbReference>
<protein>
    <submittedName>
        <fullName evidence="1">Uncharacterized protein</fullName>
    </submittedName>
</protein>
<sequence>MRNRSLALTTETARHPFRQQLPAHVLEPADAKGKDSAPASDDGDWKLFLLSFSAFFTAFYSFIY</sequence>
<dbReference type="AlphaFoldDB" id="A0A846M824"/>
<gene>
    <name evidence="1" type="ORF">FHS54_001806</name>
</gene>
<organism evidence="1 2">
    <name type="scientific">Sphingobium vermicomposti</name>
    <dbReference type="NCBI Taxonomy" id="529005"/>
    <lineage>
        <taxon>Bacteria</taxon>
        <taxon>Pseudomonadati</taxon>
        <taxon>Pseudomonadota</taxon>
        <taxon>Alphaproteobacteria</taxon>
        <taxon>Sphingomonadales</taxon>
        <taxon>Sphingomonadaceae</taxon>
        <taxon>Sphingobium</taxon>
    </lineage>
</organism>
<dbReference type="RefSeq" id="WP_167303426.1">
    <property type="nucleotide sequence ID" value="NZ_JAASQR010000002.1"/>
</dbReference>
<evidence type="ECO:0000313" key="1">
    <source>
        <dbReference type="EMBL" id="NIJ16840.1"/>
    </source>
</evidence>
<reference evidence="1 2" key="1">
    <citation type="submission" date="2020-03" db="EMBL/GenBank/DDBJ databases">
        <title>Genomic Encyclopedia of Type Strains, Phase IV (KMG-IV): sequencing the most valuable type-strain genomes for metagenomic binning, comparative biology and taxonomic classification.</title>
        <authorList>
            <person name="Goeker M."/>
        </authorList>
    </citation>
    <scope>NUCLEOTIDE SEQUENCE [LARGE SCALE GENOMIC DNA]</scope>
    <source>
        <strain evidence="1 2">DSM 21299</strain>
    </source>
</reference>
<comment type="caution">
    <text evidence="1">The sequence shown here is derived from an EMBL/GenBank/DDBJ whole genome shotgun (WGS) entry which is preliminary data.</text>
</comment>
<keyword evidence="2" id="KW-1185">Reference proteome</keyword>